<name>A0A1X7TGE1_AMPQE</name>
<dbReference type="AlphaFoldDB" id="A0A1X7TGE1"/>
<dbReference type="InParanoid" id="A0A1X7TGE1"/>
<dbReference type="EnsemblMetazoa" id="Aqu2.1.13769_001">
    <property type="protein sequence ID" value="Aqu2.1.13769_001"/>
    <property type="gene ID" value="Aqu2.1.13769"/>
</dbReference>
<evidence type="ECO:0000313" key="1">
    <source>
        <dbReference type="EnsemblMetazoa" id="Aqu2.1.13769_001"/>
    </source>
</evidence>
<accession>A0A1X7TGE1</accession>
<proteinExistence type="predicted"/>
<organism evidence="1">
    <name type="scientific">Amphimedon queenslandica</name>
    <name type="common">Sponge</name>
    <dbReference type="NCBI Taxonomy" id="400682"/>
    <lineage>
        <taxon>Eukaryota</taxon>
        <taxon>Metazoa</taxon>
        <taxon>Porifera</taxon>
        <taxon>Demospongiae</taxon>
        <taxon>Heteroscleromorpha</taxon>
        <taxon>Haplosclerida</taxon>
        <taxon>Niphatidae</taxon>
        <taxon>Amphimedon</taxon>
    </lineage>
</organism>
<sequence length="27" mass="3014">IYLALEFKPVMTSISAFWGKNPVEKGS</sequence>
<reference evidence="1" key="1">
    <citation type="submission" date="2017-05" db="UniProtKB">
        <authorList>
            <consortium name="EnsemblMetazoa"/>
        </authorList>
    </citation>
    <scope>IDENTIFICATION</scope>
</reference>
<protein>
    <submittedName>
        <fullName evidence="1">Uncharacterized protein</fullName>
    </submittedName>
</protein>